<dbReference type="SUPFAM" id="SSF52402">
    <property type="entry name" value="Adenine nucleotide alpha hydrolases-like"/>
    <property type="match status" value="1"/>
</dbReference>
<reference evidence="1 2" key="1">
    <citation type="submission" date="2024-09" db="EMBL/GenBank/DDBJ databases">
        <authorList>
            <person name="Lee S.D."/>
        </authorList>
    </citation>
    <scope>NUCLEOTIDE SEQUENCE [LARGE SCALE GENOMIC DNA]</scope>
    <source>
        <strain evidence="1 2">N1-1</strain>
    </source>
</reference>
<dbReference type="EMBL" id="JBHEZX010000030">
    <property type="protein sequence ID" value="MFC1414904.1"/>
    <property type="molecule type" value="Genomic_DNA"/>
</dbReference>
<dbReference type="Gene3D" id="3.40.50.620">
    <property type="entry name" value="HUPs"/>
    <property type="match status" value="1"/>
</dbReference>
<evidence type="ECO:0000313" key="2">
    <source>
        <dbReference type="Proteomes" id="UP001592582"/>
    </source>
</evidence>
<keyword evidence="2" id="KW-1185">Reference proteome</keyword>
<sequence length="155" mass="17001">MFTTVLLIEKALSDADIELITTLHGDEQVAFHVLMQPRGKQDEFLRAVDDVAFGYLDRAAHEREEPQGEDAVSAAAAGLDHTLQGLRTAGATATGRVVDENPLEDLKALVENVEADEVIVLAAPHWIEGLFHRDWASQARHKVGVPVLQLFAQQD</sequence>
<gene>
    <name evidence="1" type="ORF">ACEZDG_37175</name>
</gene>
<dbReference type="Proteomes" id="UP001592582">
    <property type="component" value="Unassembled WGS sequence"/>
</dbReference>
<name>A0ABV6VMD3_9ACTN</name>
<dbReference type="InterPro" id="IPR014729">
    <property type="entry name" value="Rossmann-like_a/b/a_fold"/>
</dbReference>
<organism evidence="1 2">
    <name type="scientific">Streptacidiphilus alkalitolerans</name>
    <dbReference type="NCBI Taxonomy" id="3342712"/>
    <lineage>
        <taxon>Bacteria</taxon>
        <taxon>Bacillati</taxon>
        <taxon>Actinomycetota</taxon>
        <taxon>Actinomycetes</taxon>
        <taxon>Kitasatosporales</taxon>
        <taxon>Streptomycetaceae</taxon>
        <taxon>Streptacidiphilus</taxon>
    </lineage>
</organism>
<proteinExistence type="predicted"/>
<comment type="caution">
    <text evidence="1">The sequence shown here is derived from an EMBL/GenBank/DDBJ whole genome shotgun (WGS) entry which is preliminary data.</text>
</comment>
<protein>
    <submittedName>
        <fullName evidence="1">Indole-3-glycerol phosphate synthase</fullName>
    </submittedName>
</protein>
<accession>A0ABV6VMD3</accession>
<evidence type="ECO:0000313" key="1">
    <source>
        <dbReference type="EMBL" id="MFC1414904.1"/>
    </source>
</evidence>